<dbReference type="AlphaFoldDB" id="B0WR08"/>
<evidence type="ECO:0000313" key="5">
    <source>
        <dbReference type="Proteomes" id="UP000002320"/>
    </source>
</evidence>
<evidence type="ECO:0000256" key="1">
    <source>
        <dbReference type="SAM" id="Coils"/>
    </source>
</evidence>
<evidence type="ECO:0008006" key="6">
    <source>
        <dbReference type="Google" id="ProtNLM"/>
    </source>
</evidence>
<dbReference type="KEGG" id="cqu:CpipJ_CPIJ009232"/>
<accession>B0WR08</accession>
<proteinExistence type="predicted"/>
<feature type="compositionally biased region" description="Low complexity" evidence="2">
    <location>
        <begin position="70"/>
        <end position="80"/>
    </location>
</feature>
<dbReference type="SUPFAM" id="SSF57903">
    <property type="entry name" value="FYVE/PHD zinc finger"/>
    <property type="match status" value="1"/>
</dbReference>
<feature type="region of interest" description="Disordered" evidence="2">
    <location>
        <begin position="162"/>
        <end position="278"/>
    </location>
</feature>
<gene>
    <name evidence="4" type="primary">6041963</name>
    <name evidence="3" type="ORF">CpipJ_CPIJ009232</name>
</gene>
<dbReference type="HOGENOM" id="CLU_925169_0_0_1"/>
<evidence type="ECO:0000256" key="2">
    <source>
        <dbReference type="SAM" id="MobiDB-lite"/>
    </source>
</evidence>
<keyword evidence="5" id="KW-1185">Reference proteome</keyword>
<feature type="region of interest" description="Disordered" evidence="2">
    <location>
        <begin position="59"/>
        <end position="80"/>
    </location>
</feature>
<protein>
    <recommendedName>
        <fullName evidence="6">PHD-type domain-containing protein</fullName>
    </recommendedName>
</protein>
<dbReference type="InParanoid" id="B0WR08"/>
<name>B0WR08_CULQU</name>
<evidence type="ECO:0000313" key="3">
    <source>
        <dbReference type="EMBL" id="EDS33106.1"/>
    </source>
</evidence>
<dbReference type="VEuPathDB" id="VectorBase:CPIJ009232"/>
<reference evidence="3" key="1">
    <citation type="submission" date="2007-03" db="EMBL/GenBank/DDBJ databases">
        <title>Annotation of Culex pipiens quinquefasciatus.</title>
        <authorList>
            <consortium name="The Broad Institute Genome Sequencing Platform"/>
            <person name="Atkinson P.W."/>
            <person name="Hemingway J."/>
            <person name="Christensen B.M."/>
            <person name="Higgs S."/>
            <person name="Kodira C."/>
            <person name="Hannick L."/>
            <person name="Megy K."/>
            <person name="O'Leary S."/>
            <person name="Pearson M."/>
            <person name="Haas B.J."/>
            <person name="Mauceli E."/>
            <person name="Wortman J.R."/>
            <person name="Lee N.H."/>
            <person name="Guigo R."/>
            <person name="Stanke M."/>
            <person name="Alvarado L."/>
            <person name="Amedeo P."/>
            <person name="Antoine C.H."/>
            <person name="Arensburger P."/>
            <person name="Bidwell S.L."/>
            <person name="Crawford M."/>
            <person name="Camaro F."/>
            <person name="Devon K."/>
            <person name="Engels R."/>
            <person name="Hammond M."/>
            <person name="Howarth C."/>
            <person name="Koehrsen M."/>
            <person name="Lawson D."/>
            <person name="Montgomery P."/>
            <person name="Nene V."/>
            <person name="Nusbaum C."/>
            <person name="Puiu D."/>
            <person name="Romero-Severson J."/>
            <person name="Severson D.W."/>
            <person name="Shumway M."/>
            <person name="Sisk P."/>
            <person name="Stolte C."/>
            <person name="Zeng Q."/>
            <person name="Eisenstadt E."/>
            <person name="Fraser-Liggett C."/>
            <person name="Strausberg R."/>
            <person name="Galagan J."/>
            <person name="Birren B."/>
            <person name="Collins F.H."/>
        </authorList>
    </citation>
    <scope>NUCLEOTIDE SEQUENCE [LARGE SCALE GENOMIC DNA]</scope>
    <source>
        <strain evidence="3">JHB</strain>
    </source>
</reference>
<reference evidence="4" key="2">
    <citation type="submission" date="2020-05" db="UniProtKB">
        <authorList>
            <consortium name="EnsemblMetazoa"/>
        </authorList>
    </citation>
    <scope>IDENTIFICATION</scope>
    <source>
        <strain evidence="4">JHB</strain>
    </source>
</reference>
<keyword evidence="1" id="KW-0175">Coiled coil</keyword>
<feature type="compositionally biased region" description="Polar residues" evidence="2">
    <location>
        <begin position="210"/>
        <end position="227"/>
    </location>
</feature>
<dbReference type="CDD" id="cd15489">
    <property type="entry name" value="PHD_SF"/>
    <property type="match status" value="1"/>
</dbReference>
<dbReference type="OrthoDB" id="8047691at2759"/>
<feature type="compositionally biased region" description="Polar residues" evidence="2">
    <location>
        <begin position="245"/>
        <end position="255"/>
    </location>
</feature>
<dbReference type="Proteomes" id="UP000002320">
    <property type="component" value="Unassembled WGS sequence"/>
</dbReference>
<dbReference type="EnsemblMetazoa" id="CPIJ009232-RA">
    <property type="protein sequence ID" value="CPIJ009232-PA"/>
    <property type="gene ID" value="CPIJ009232"/>
</dbReference>
<dbReference type="EMBL" id="DS232049">
    <property type="protein sequence ID" value="EDS33106.1"/>
    <property type="molecule type" value="Genomic_DNA"/>
</dbReference>
<evidence type="ECO:0000313" key="4">
    <source>
        <dbReference type="EnsemblMetazoa" id="CPIJ009232-PA"/>
    </source>
</evidence>
<organism>
    <name type="scientific">Culex quinquefasciatus</name>
    <name type="common">Southern house mosquito</name>
    <name type="synonym">Culex pungens</name>
    <dbReference type="NCBI Taxonomy" id="7176"/>
    <lineage>
        <taxon>Eukaryota</taxon>
        <taxon>Metazoa</taxon>
        <taxon>Ecdysozoa</taxon>
        <taxon>Arthropoda</taxon>
        <taxon>Hexapoda</taxon>
        <taxon>Insecta</taxon>
        <taxon>Pterygota</taxon>
        <taxon>Neoptera</taxon>
        <taxon>Endopterygota</taxon>
        <taxon>Diptera</taxon>
        <taxon>Nematocera</taxon>
        <taxon>Culicoidea</taxon>
        <taxon>Culicidae</taxon>
        <taxon>Culicinae</taxon>
        <taxon>Culicini</taxon>
        <taxon>Culex</taxon>
        <taxon>Culex</taxon>
    </lineage>
</organism>
<sequence length="301" mass="32293">MANCQVCGRPDTGNMAPCCKCGSWLHFECIDISSSIVMADQSVICPCCLASANPKPLVPEKKKHEKVKSSKASSVRSGASSVRSATGVRTRLAELKLKKLEEQKKLALQRLELEDKLREAELAAQKQQQEAERAVKKQQQEAELAAMKLQVESEALEETFRLMEEIERAGEEDDGKSVASEQSSRSKVTQWQKQQFLSSTRVGPAETAAGTGQQGRNPTKSGANTSAVERPAVGKPGVNVKSARGSEQQTDTGLQTGLPPPPEGNPQPVPSGSQTECASVCRDLANLSPSSPPAFLNPVRA</sequence>
<feature type="compositionally biased region" description="Pro residues" evidence="2">
    <location>
        <begin position="258"/>
        <end position="269"/>
    </location>
</feature>
<feature type="coiled-coil region" evidence="1">
    <location>
        <begin position="90"/>
        <end position="159"/>
    </location>
</feature>
<dbReference type="InterPro" id="IPR011011">
    <property type="entry name" value="Znf_FYVE_PHD"/>
</dbReference>
<feature type="compositionally biased region" description="Polar residues" evidence="2">
    <location>
        <begin position="179"/>
        <end position="201"/>
    </location>
</feature>
<dbReference type="Gene3D" id="2.60.120.650">
    <property type="entry name" value="Cupin"/>
    <property type="match status" value="1"/>
</dbReference>
<dbReference type="VEuPathDB" id="VectorBase:CQUJHB007580"/>